<keyword evidence="2" id="KW-1185">Reference proteome</keyword>
<reference evidence="1 2" key="1">
    <citation type="journal article" date="2021" name="Microorganisms">
        <title>Genome Evolution of Filamentous Cyanobacterium Nostoc Species: From Facultative Symbiosis to Free Living.</title>
        <authorList>
            <person name="Huo D."/>
            <person name="Li H."/>
            <person name="Cai F."/>
            <person name="Guo X."/>
            <person name="Qiao Z."/>
            <person name="Wang W."/>
            <person name="Yu G."/>
            <person name="Li R."/>
        </authorList>
    </citation>
    <scope>NUCLEOTIDE SEQUENCE [LARGE SCALE GENOMIC DNA]</scope>
    <source>
        <strain evidence="1 2">CHAB 5714</strain>
    </source>
</reference>
<accession>A0ABS8I797</accession>
<dbReference type="RefSeq" id="WP_229484726.1">
    <property type="nucleotide sequence ID" value="NZ_JAIVFQ010000013.1"/>
</dbReference>
<comment type="caution">
    <text evidence="1">The sequence shown here is derived from an EMBL/GenBank/DDBJ whole genome shotgun (WGS) entry which is preliminary data.</text>
</comment>
<protein>
    <submittedName>
        <fullName evidence="1">Uncharacterized protein</fullName>
    </submittedName>
</protein>
<name>A0ABS8I797_9NOSO</name>
<gene>
    <name evidence="1" type="ORF">LC586_11905</name>
</gene>
<dbReference type="Proteomes" id="UP001199525">
    <property type="component" value="Unassembled WGS sequence"/>
</dbReference>
<evidence type="ECO:0000313" key="2">
    <source>
        <dbReference type="Proteomes" id="UP001199525"/>
    </source>
</evidence>
<proteinExistence type="predicted"/>
<organism evidence="1 2">
    <name type="scientific">Nostoc favosum CHAB5714</name>
    <dbReference type="NCBI Taxonomy" id="2780399"/>
    <lineage>
        <taxon>Bacteria</taxon>
        <taxon>Bacillati</taxon>
        <taxon>Cyanobacteriota</taxon>
        <taxon>Cyanophyceae</taxon>
        <taxon>Nostocales</taxon>
        <taxon>Nostocaceae</taxon>
        <taxon>Nostoc</taxon>
        <taxon>Nostoc favosum</taxon>
    </lineage>
</organism>
<evidence type="ECO:0000313" key="1">
    <source>
        <dbReference type="EMBL" id="MCC5599912.1"/>
    </source>
</evidence>
<sequence length="62" mass="7010">MSLDIALRGKLAIAVQLINLRSQRNNRIVSRNNRIVSRNNRIVSRNNRIVSRNNAIAGGCIR</sequence>
<dbReference type="EMBL" id="JAIVFQ010000013">
    <property type="protein sequence ID" value="MCC5599912.1"/>
    <property type="molecule type" value="Genomic_DNA"/>
</dbReference>